<keyword evidence="2 6" id="KW-0645">Protease</keyword>
<evidence type="ECO:0000256" key="4">
    <source>
        <dbReference type="ARBA" id="ARBA00022825"/>
    </source>
</evidence>
<evidence type="ECO:0000259" key="10">
    <source>
        <dbReference type="Pfam" id="PF05922"/>
    </source>
</evidence>
<feature type="chain" id="PRO_5021823521" evidence="7">
    <location>
        <begin position="21"/>
        <end position="1640"/>
    </location>
</feature>
<feature type="signal peptide" evidence="7">
    <location>
        <begin position="1"/>
        <end position="20"/>
    </location>
</feature>
<evidence type="ECO:0000259" key="9">
    <source>
        <dbReference type="Pfam" id="PF02225"/>
    </source>
</evidence>
<dbReference type="PANTHER" id="PTHR10795">
    <property type="entry name" value="PROPROTEIN CONVERTASE SUBTILISIN/KEXIN"/>
    <property type="match status" value="1"/>
</dbReference>
<keyword evidence="3 6" id="KW-0378">Hydrolase</keyword>
<dbReference type="Gene3D" id="3.50.30.30">
    <property type="match status" value="1"/>
</dbReference>
<sequence>MKIKSIVTALLAAGTFGASAVTVSEYKLEPVLLGKNVVESASFKANGLGINVAKPKLKTLSEKALQQEFLDNNAHDGEKLYIVRLMDDSIPTYKGDVKGFPATNKSNSKSINTQIKFDAKSSEAKKYGNYLNQKQNEFIQKASSKLGQAIPDLRRYKYAINGFLTKLTHSQAKQLAMMPEVEFIEPSKMFEINSDRGPEFIGAGAVWDGSASGTEYQGEGTIVAIFDTGVNTDNPSFAATGDDGYTVTNPWGDDVYVGDCVAQPTLCNSKLIGVRSYDALLDFIENAGFTRPANGEDYNGHGSHTAGTSAGNVLFDVPLVIADPAGGEVSDGIETSTTFPRMSGVAPHANIISYQTCLPGNTGDTLRGCFSPAILGAIDDAIADGVDVINYSVGGTTPFNPWLDSTEVGFLSANAAGVYVATSAGNSGPNPLTTTKAAPWYSSTAATTHDRVVSTALDFNGTDYDFQVGSGPGLPDGGLTAPVIESGAVDAANVEGCSAFPANSFDASIALISRGSCAFSDKINNAGAAGAVAVIVYNNAGDGLISMSAPGTSIPGVFVGQTDGEAMVAALTATPGLSATIDSQNFVIGTGTGDVMASFSSRGPNEFGQIIAPQIAAPGVSVYAAYADEHFYRDVTTPAPREFAFLSGTSMAGPHVAGAAALIMQAHPTWNPDQVRSALMMTSTQAVLKEDGVTPADAFDIGSGRVQVDQAINTGLVMSETQENYLAADPNNGGDVKALNIPSMANYGCGVTCSWTRTFTAVRDGSYAFTTDNPDLTVTPANVDATAGNDFSVTITMDASDLDDFDEVFANVVINATDQPELHLPVFVRINRGAVPDDFTITAGRNDGSFEVEGLESFSTSNLTFTIDGLYDANATGFSATETFSIAEDPTNASYDDDLDQVFVYEFSVPVNSVALNLEITETTSPDLDLFLQLDSNGDGNYDALVGASATVATLESISLQAPTAGNYRAIVQNWAGSGAAEDTGTLSVSVVPQTDPVAGLSIDAPTSASGLEPVAATLLWDLEMAPGDAYFADITMSGDGLEIGTFRVNLNRAADDFAAATSVQLASRGDSIDYTLTVNPSTYNVDQNLEITVDMPANMSLVPGSVVASGGSVIVKDPNASGLNIVDTFDIAEDPSNGDYRDDLSQVYVNEFVVPSGSLSLTAAISGSTSPDNDLFIEFDSAGDGSYATLVAFAATAEANEVASVDAPAEGNYRVIVQNWAGSGAASDTGTITITTVAATGEGFQWNLGLNAPIPSYSVVSSTESAACAVAGLGGWAGTPGYTPLSAFGITTSGLEGDEIAINAFTSRSFPFFGEDNVGITVSENGFLTFDGDIGANAWFNRPIPNTAAPNDIFAGLWIDQILVDDGTRGLRTANLGPMAILDFDGLQPWTPDGVSSDRFKYQFQVFDSIQEPGDAFGQYELIISYASDQIGSIAGATAGVENQDGSYGVDASAMIAAGTQLCFDAEEFAQGYEVTFSVIPEAAYSGQSAAPEVSVESDMEGTSTLTVAATQVELTNVAPIANAGEDVTYDRADVDEITLDAVNTVDYDTDRLAYRWQQISGETVTIRGGNSLKAYLDVADMANGTYTFQLSVDDGEFNSSDTVTITVTGEEQESSGIGSMGILLLLGIPLLFRRRYTH</sequence>
<dbReference type="PRINTS" id="PR00723">
    <property type="entry name" value="SUBTILISIN"/>
</dbReference>
<dbReference type="EMBL" id="VIKR01000002">
    <property type="protein sequence ID" value="TQV75433.1"/>
    <property type="molecule type" value="Genomic_DNA"/>
</dbReference>
<dbReference type="PROSITE" id="PS51892">
    <property type="entry name" value="SUBTILASE"/>
    <property type="match status" value="1"/>
</dbReference>
<dbReference type="Gene3D" id="3.40.50.200">
    <property type="entry name" value="Peptidase S8/S53 domain"/>
    <property type="match status" value="1"/>
</dbReference>
<dbReference type="InterPro" id="IPR003137">
    <property type="entry name" value="PA_domain"/>
</dbReference>
<keyword evidence="12" id="KW-1185">Reference proteome</keyword>
<feature type="active site" description="Charge relay system" evidence="5 6">
    <location>
        <position position="650"/>
    </location>
</feature>
<evidence type="ECO:0000256" key="2">
    <source>
        <dbReference type="ARBA" id="ARBA00022670"/>
    </source>
</evidence>
<gene>
    <name evidence="11" type="ORF">FLL45_10960</name>
</gene>
<comment type="similarity">
    <text evidence="1 6">Belongs to the peptidase S8 family.</text>
</comment>
<evidence type="ECO:0000313" key="12">
    <source>
        <dbReference type="Proteomes" id="UP000317839"/>
    </source>
</evidence>
<dbReference type="PIRSF" id="PIRSF037898">
    <property type="entry name" value="Subtilisin_rel_Sputw3181_3341"/>
    <property type="match status" value="1"/>
</dbReference>
<dbReference type="Proteomes" id="UP000317839">
    <property type="component" value="Unassembled WGS sequence"/>
</dbReference>
<dbReference type="CDD" id="cd04818">
    <property type="entry name" value="PA_subtilisin_1"/>
    <property type="match status" value="1"/>
</dbReference>
<feature type="domain" description="PA" evidence="9">
    <location>
        <begin position="482"/>
        <end position="566"/>
    </location>
</feature>
<evidence type="ECO:0000256" key="6">
    <source>
        <dbReference type="PROSITE-ProRule" id="PRU01240"/>
    </source>
</evidence>
<dbReference type="InterPro" id="IPR034197">
    <property type="entry name" value="Peptidases_S8_3"/>
</dbReference>
<feature type="domain" description="Peptidase S8/S53" evidence="8">
    <location>
        <begin position="218"/>
        <end position="686"/>
    </location>
</feature>
<accession>A0A545TDY2</accession>
<dbReference type="CDD" id="cd04852">
    <property type="entry name" value="Peptidases_S8_3"/>
    <property type="match status" value="1"/>
</dbReference>
<dbReference type="InterPro" id="IPR046450">
    <property type="entry name" value="PA_dom_sf"/>
</dbReference>
<dbReference type="GO" id="GO:0004252">
    <property type="term" value="F:serine-type endopeptidase activity"/>
    <property type="evidence" value="ECO:0007669"/>
    <property type="project" value="UniProtKB-UniRule"/>
</dbReference>
<name>A0A545TDY2_9GAMM</name>
<proteinExistence type="inferred from homology"/>
<dbReference type="InterPro" id="IPR010259">
    <property type="entry name" value="S8pro/Inhibitor_I9"/>
</dbReference>
<dbReference type="InterPro" id="IPR023828">
    <property type="entry name" value="Peptidase_S8_Ser-AS"/>
</dbReference>
<dbReference type="Pfam" id="PF05922">
    <property type="entry name" value="Inhibitor_I9"/>
    <property type="match status" value="1"/>
</dbReference>
<protein>
    <submittedName>
        <fullName evidence="11">S8 family serine peptidase</fullName>
    </submittedName>
</protein>
<dbReference type="Gene3D" id="2.60.40.10">
    <property type="entry name" value="Immunoglobulins"/>
    <property type="match status" value="1"/>
</dbReference>
<dbReference type="Gene3D" id="2.60.120.380">
    <property type="match status" value="1"/>
</dbReference>
<evidence type="ECO:0000259" key="8">
    <source>
        <dbReference type="Pfam" id="PF00082"/>
    </source>
</evidence>
<dbReference type="InterPro" id="IPR017312">
    <property type="entry name" value="Subtilisin_Alteromonadales"/>
</dbReference>
<dbReference type="Pfam" id="PF22352">
    <property type="entry name" value="K319L-like_PKD"/>
    <property type="match status" value="1"/>
</dbReference>
<reference evidence="11 12" key="1">
    <citation type="submission" date="2019-06" db="EMBL/GenBank/DDBJ databases">
        <title>Draft genome of Aliikangiella marina GYP-15.</title>
        <authorList>
            <person name="Wang G."/>
        </authorList>
    </citation>
    <scope>NUCLEOTIDE SEQUENCE [LARGE SCALE GENOMIC DNA]</scope>
    <source>
        <strain evidence="11 12">GYP-15</strain>
    </source>
</reference>
<evidence type="ECO:0000313" key="11">
    <source>
        <dbReference type="EMBL" id="TQV75433.1"/>
    </source>
</evidence>
<dbReference type="PROSITE" id="PS00138">
    <property type="entry name" value="SUBTILASE_SER"/>
    <property type="match status" value="1"/>
</dbReference>
<comment type="caution">
    <text evidence="11">The sequence shown here is derived from an EMBL/GenBank/DDBJ whole genome shotgun (WGS) entry which is preliminary data.</text>
</comment>
<feature type="domain" description="Inhibitor I9" evidence="10">
    <location>
        <begin position="120"/>
        <end position="191"/>
    </location>
</feature>
<dbReference type="RefSeq" id="WP_142942047.1">
    <property type="nucleotide sequence ID" value="NZ_VIKR01000002.1"/>
</dbReference>
<dbReference type="InterPro" id="IPR000209">
    <property type="entry name" value="Peptidase_S8/S53_dom"/>
</dbReference>
<dbReference type="GO" id="GO:0006508">
    <property type="term" value="P:proteolysis"/>
    <property type="evidence" value="ECO:0007669"/>
    <property type="project" value="UniProtKB-KW"/>
</dbReference>
<feature type="active site" description="Charge relay system" evidence="5 6">
    <location>
        <position position="227"/>
    </location>
</feature>
<dbReference type="SUPFAM" id="SSF52743">
    <property type="entry name" value="Subtilisin-like"/>
    <property type="match status" value="1"/>
</dbReference>
<keyword evidence="7" id="KW-0732">Signal</keyword>
<dbReference type="OrthoDB" id="614750at2"/>
<dbReference type="Pfam" id="PF00082">
    <property type="entry name" value="Peptidase_S8"/>
    <property type="match status" value="1"/>
</dbReference>
<evidence type="ECO:0000256" key="5">
    <source>
        <dbReference type="PIRSR" id="PIRSR615500-1"/>
    </source>
</evidence>
<dbReference type="Pfam" id="PF02225">
    <property type="entry name" value="PA"/>
    <property type="match status" value="1"/>
</dbReference>
<dbReference type="InterPro" id="IPR045051">
    <property type="entry name" value="SBT"/>
</dbReference>
<feature type="active site" description="Charge relay system" evidence="5 6">
    <location>
        <position position="301"/>
    </location>
</feature>
<dbReference type="InterPro" id="IPR036852">
    <property type="entry name" value="Peptidase_S8/S53_dom_sf"/>
</dbReference>
<evidence type="ECO:0000256" key="1">
    <source>
        <dbReference type="ARBA" id="ARBA00011073"/>
    </source>
</evidence>
<evidence type="ECO:0000256" key="3">
    <source>
        <dbReference type="ARBA" id="ARBA00022801"/>
    </source>
</evidence>
<dbReference type="SUPFAM" id="SSF52025">
    <property type="entry name" value="PA domain"/>
    <property type="match status" value="1"/>
</dbReference>
<dbReference type="InterPro" id="IPR015500">
    <property type="entry name" value="Peptidase_S8_subtilisin-rel"/>
</dbReference>
<organism evidence="11 12">
    <name type="scientific">Aliikangiella marina</name>
    <dbReference type="NCBI Taxonomy" id="1712262"/>
    <lineage>
        <taxon>Bacteria</taxon>
        <taxon>Pseudomonadati</taxon>
        <taxon>Pseudomonadota</taxon>
        <taxon>Gammaproteobacteria</taxon>
        <taxon>Oceanospirillales</taxon>
        <taxon>Pleioneaceae</taxon>
        <taxon>Aliikangiella</taxon>
    </lineage>
</organism>
<evidence type="ECO:0000256" key="7">
    <source>
        <dbReference type="SAM" id="SignalP"/>
    </source>
</evidence>
<keyword evidence="4 6" id="KW-0720">Serine protease</keyword>
<dbReference type="InterPro" id="IPR013783">
    <property type="entry name" value="Ig-like_fold"/>
</dbReference>